<keyword evidence="3" id="KW-1185">Reference proteome</keyword>
<name>A0A423VIG6_9PEZI</name>
<gene>
    <name evidence="2" type="ORF">VMCG_09387</name>
</gene>
<dbReference type="OrthoDB" id="10265971at2759"/>
<proteinExistence type="predicted"/>
<dbReference type="GO" id="GO:0016491">
    <property type="term" value="F:oxidoreductase activity"/>
    <property type="evidence" value="ECO:0007669"/>
    <property type="project" value="UniProtKB-KW"/>
</dbReference>
<dbReference type="EMBL" id="LKEA01000060">
    <property type="protein sequence ID" value="ROV90794.1"/>
    <property type="molecule type" value="Genomic_DNA"/>
</dbReference>
<dbReference type="Proteomes" id="UP000283895">
    <property type="component" value="Unassembled WGS sequence"/>
</dbReference>
<evidence type="ECO:0000313" key="2">
    <source>
        <dbReference type="EMBL" id="ROV90794.1"/>
    </source>
</evidence>
<sequence>MEGLAVFNSLLTKNHVISALMQDEDRQNEVPLSLTTVLLMAGSPAQLKAVYEHKVTSLKPWAISPGRITAMEDQQRHLGDPRYQRAYMDYFSMRHGHFKGNFKALLGTELTCGPSPLMYGLFGGFGQAMITLGDSMEARNPILIVQSLVWASIDYSNDIYAILSDPRFDQPHTAPLSPETILRNIAYDGRFSIKLPGPGFHHAPAVLSNSPARSAILGYIHQLDMTNVEKLLQQMSQTSVFMLCAAHKMDLPAFDMYLSRPISLVQGLRVLLRECLNEELKKTLIRGTWLLIVLVYITQLRPYLDKSLVFSFPLPEGRPLWDHLFQPFHGQPDGLVGKYLDTHFLRALRSLHALSLTDELNGLLYLKAAWKLDSQWSGWAGLGNTKETSLNIRL</sequence>
<dbReference type="Pfam" id="PF14027">
    <property type="entry name" value="Questin_oxidase"/>
    <property type="match status" value="1"/>
</dbReference>
<reference evidence="2 3" key="1">
    <citation type="submission" date="2015-09" db="EMBL/GenBank/DDBJ databases">
        <title>Host preference determinants of Valsa canker pathogens revealed by comparative genomics.</title>
        <authorList>
            <person name="Yin Z."/>
            <person name="Huang L."/>
        </authorList>
    </citation>
    <scope>NUCLEOTIDE SEQUENCE [LARGE SCALE GENOMIC DNA]</scope>
    <source>
        <strain evidence="2 3">03-1</strain>
    </source>
</reference>
<keyword evidence="1" id="KW-0560">Oxidoreductase</keyword>
<dbReference type="PANTHER" id="PTHR35870:SF6">
    <property type="entry name" value="MGS207 PROTEIN"/>
    <property type="match status" value="1"/>
</dbReference>
<evidence type="ECO:0000313" key="3">
    <source>
        <dbReference type="Proteomes" id="UP000283895"/>
    </source>
</evidence>
<organism evidence="2 3">
    <name type="scientific">Cytospora schulzeri</name>
    <dbReference type="NCBI Taxonomy" id="448051"/>
    <lineage>
        <taxon>Eukaryota</taxon>
        <taxon>Fungi</taxon>
        <taxon>Dikarya</taxon>
        <taxon>Ascomycota</taxon>
        <taxon>Pezizomycotina</taxon>
        <taxon>Sordariomycetes</taxon>
        <taxon>Sordariomycetidae</taxon>
        <taxon>Diaporthales</taxon>
        <taxon>Cytosporaceae</taxon>
        <taxon>Cytospora</taxon>
    </lineage>
</organism>
<dbReference type="InterPro" id="IPR025337">
    <property type="entry name" value="Questin_oxidase-like"/>
</dbReference>
<accession>A0A423VIG6</accession>
<evidence type="ECO:0000256" key="1">
    <source>
        <dbReference type="ARBA" id="ARBA00023002"/>
    </source>
</evidence>
<dbReference type="AlphaFoldDB" id="A0A423VIG6"/>
<protein>
    <submittedName>
        <fullName evidence="2">Uncharacterized protein</fullName>
    </submittedName>
</protein>
<dbReference type="PANTHER" id="PTHR35870">
    <property type="entry name" value="PROTEIN, PUTATIVE (AFU_ORTHOLOGUE AFUA_5G03330)-RELATED"/>
    <property type="match status" value="1"/>
</dbReference>
<comment type="caution">
    <text evidence="2">The sequence shown here is derived from an EMBL/GenBank/DDBJ whole genome shotgun (WGS) entry which is preliminary data.</text>
</comment>